<dbReference type="SUPFAM" id="SSF52980">
    <property type="entry name" value="Restriction endonuclease-like"/>
    <property type="match status" value="1"/>
</dbReference>
<dbReference type="Proteomes" id="UP000034956">
    <property type="component" value="Unassembled WGS sequence"/>
</dbReference>
<reference evidence="3 4" key="1">
    <citation type="journal article" date="2015" name="Nature">
        <title>rRNA introns, odd ribosomes, and small enigmatic genomes across a large radiation of phyla.</title>
        <authorList>
            <person name="Brown C.T."/>
            <person name="Hug L.A."/>
            <person name="Thomas B.C."/>
            <person name="Sharon I."/>
            <person name="Castelle C.J."/>
            <person name="Singh A."/>
            <person name="Wilkins M.J."/>
            <person name="Williams K.H."/>
            <person name="Banfield J.F."/>
        </authorList>
    </citation>
    <scope>NUCLEOTIDE SEQUENCE [LARGE SCALE GENOMIC DNA]</scope>
</reference>
<dbReference type="HAMAP" id="MF_00048">
    <property type="entry name" value="UPF0102"/>
    <property type="match status" value="1"/>
</dbReference>
<dbReference type="PANTHER" id="PTHR34039">
    <property type="entry name" value="UPF0102 PROTEIN YRAN"/>
    <property type="match status" value="1"/>
</dbReference>
<comment type="caution">
    <text evidence="3">The sequence shown here is derived from an EMBL/GenBank/DDBJ whole genome shotgun (WGS) entry which is preliminary data.</text>
</comment>
<evidence type="ECO:0000256" key="2">
    <source>
        <dbReference type="HAMAP-Rule" id="MF_00048"/>
    </source>
</evidence>
<dbReference type="EMBL" id="LCPF01000001">
    <property type="protein sequence ID" value="KKU91626.1"/>
    <property type="molecule type" value="Genomic_DNA"/>
</dbReference>
<dbReference type="Gene3D" id="3.40.1350.10">
    <property type="match status" value="1"/>
</dbReference>
<evidence type="ECO:0000313" key="3">
    <source>
        <dbReference type="EMBL" id="KKU91626.1"/>
    </source>
</evidence>
<dbReference type="PANTHER" id="PTHR34039:SF1">
    <property type="entry name" value="UPF0102 PROTEIN YRAN"/>
    <property type="match status" value="1"/>
</dbReference>
<dbReference type="InterPro" id="IPR003509">
    <property type="entry name" value="UPF0102_YraN-like"/>
</dbReference>
<comment type="similarity">
    <text evidence="1 2">Belongs to the UPF0102 family.</text>
</comment>
<protein>
    <recommendedName>
        <fullName evidence="2">UPF0102 protein UY23_C0001G0232</fullName>
    </recommendedName>
</protein>
<dbReference type="InterPro" id="IPR011335">
    <property type="entry name" value="Restrct_endonuc-II-like"/>
</dbReference>
<dbReference type="AlphaFoldDB" id="A0A0G1UBU3"/>
<evidence type="ECO:0000313" key="4">
    <source>
        <dbReference type="Proteomes" id="UP000034956"/>
    </source>
</evidence>
<proteinExistence type="inferred from homology"/>
<accession>A0A0G1UBU3</accession>
<evidence type="ECO:0000256" key="1">
    <source>
        <dbReference type="ARBA" id="ARBA00006738"/>
    </source>
</evidence>
<dbReference type="GO" id="GO:0003676">
    <property type="term" value="F:nucleic acid binding"/>
    <property type="evidence" value="ECO:0007669"/>
    <property type="project" value="InterPro"/>
</dbReference>
<dbReference type="CDD" id="cd20736">
    <property type="entry name" value="PoNe_Nuclease"/>
    <property type="match status" value="1"/>
</dbReference>
<dbReference type="Pfam" id="PF02021">
    <property type="entry name" value="UPF0102"/>
    <property type="match status" value="1"/>
</dbReference>
<gene>
    <name evidence="3" type="ORF">UY23_C0001G0232</name>
</gene>
<name>A0A0G1UBU3_9BACT</name>
<dbReference type="InterPro" id="IPR011856">
    <property type="entry name" value="tRNA_endonuc-like_dom_sf"/>
</dbReference>
<sequence length="133" mass="15352">MFQLKHFETNSMTQKSVLGKKGEDFAADYLKKQCYKIIERNYRKPWGELDIVAVASDKTLVFVEVKTMSNFDPGGLQPEDQMSRAKMGKFKKIAESYANHNSKLVNSEKGWRLDLIALTKIGNDFLIRHYENV</sequence>
<organism evidence="3 4">
    <name type="scientific">Candidatus Jorgensenbacteria bacterium GW2011_GWA1_48_11</name>
    <dbReference type="NCBI Taxonomy" id="1618660"/>
    <lineage>
        <taxon>Bacteria</taxon>
        <taxon>Candidatus Joergenseniibacteriota</taxon>
    </lineage>
</organism>